<evidence type="ECO:0000256" key="1">
    <source>
        <dbReference type="ARBA" id="ARBA00004225"/>
    </source>
</evidence>
<dbReference type="InterPro" id="IPR018108">
    <property type="entry name" value="MCP_transmembrane"/>
</dbReference>
<reference evidence="13" key="1">
    <citation type="submission" date="2022-06" db="EMBL/GenBank/DDBJ databases">
        <title>Complete genome sequences of two strains of the flax pathogen Septoria linicola.</title>
        <authorList>
            <person name="Lapalu N."/>
            <person name="Simon A."/>
            <person name="Demenou B."/>
            <person name="Paumier D."/>
            <person name="Guillot M.-P."/>
            <person name="Gout L."/>
            <person name="Valade R."/>
        </authorList>
    </citation>
    <scope>NUCLEOTIDE SEQUENCE</scope>
    <source>
        <strain evidence="13">SE15195</strain>
    </source>
</reference>
<feature type="compositionally biased region" description="Basic and acidic residues" evidence="12">
    <location>
        <begin position="8"/>
        <end position="17"/>
    </location>
</feature>
<gene>
    <name evidence="13" type="ORF">Slin15195_G039110</name>
</gene>
<evidence type="ECO:0000256" key="6">
    <source>
        <dbReference type="ARBA" id="ARBA00022792"/>
    </source>
</evidence>
<evidence type="ECO:0000256" key="11">
    <source>
        <dbReference type="RuleBase" id="RU000488"/>
    </source>
</evidence>
<keyword evidence="9 10" id="KW-0472">Membrane</keyword>
<evidence type="ECO:0000256" key="8">
    <source>
        <dbReference type="ARBA" id="ARBA00023128"/>
    </source>
</evidence>
<dbReference type="SUPFAM" id="SSF103506">
    <property type="entry name" value="Mitochondrial carrier"/>
    <property type="match status" value="1"/>
</dbReference>
<accession>A0A9Q9AR79</accession>
<evidence type="ECO:0000256" key="12">
    <source>
        <dbReference type="SAM" id="MobiDB-lite"/>
    </source>
</evidence>
<evidence type="ECO:0000313" key="13">
    <source>
        <dbReference type="EMBL" id="USW50592.1"/>
    </source>
</evidence>
<dbReference type="Pfam" id="PF00153">
    <property type="entry name" value="Mito_carr"/>
    <property type="match status" value="1"/>
</dbReference>
<dbReference type="PANTHER" id="PTHR45624">
    <property type="entry name" value="MITOCHONDRIAL BASIC AMINO ACIDS TRANSPORTER-RELATED"/>
    <property type="match status" value="1"/>
</dbReference>
<keyword evidence="5" id="KW-0677">Repeat</keyword>
<dbReference type="GO" id="GO:0022857">
    <property type="term" value="F:transmembrane transporter activity"/>
    <property type="evidence" value="ECO:0007669"/>
    <property type="project" value="TreeGrafter"/>
</dbReference>
<comment type="subcellular location">
    <subcellularLocation>
        <location evidence="1">Mitochondrion membrane</location>
        <topology evidence="1">Multi-pass membrane protein</topology>
    </subcellularLocation>
</comment>
<dbReference type="Proteomes" id="UP001056384">
    <property type="component" value="Chromosome 3"/>
</dbReference>
<evidence type="ECO:0000313" key="14">
    <source>
        <dbReference type="Proteomes" id="UP001056384"/>
    </source>
</evidence>
<dbReference type="PANTHER" id="PTHR45624:SF26">
    <property type="entry name" value="CARRIER PROTEIN, PUTATIVE (AFU_ORTHOLOGUE AFUA_1G07710)-RELATED"/>
    <property type="match status" value="1"/>
</dbReference>
<keyword evidence="6" id="KW-0999">Mitochondrion inner membrane</keyword>
<dbReference type="Gene3D" id="1.50.40.10">
    <property type="entry name" value="Mitochondrial carrier domain"/>
    <property type="match status" value="1"/>
</dbReference>
<proteinExistence type="inferred from homology"/>
<sequence>MSDAASDDGQHARHREGGSLPKTMQVEATKKKRKEHAQSGFTAATVRALSARLLTFYFRAPIKAFFRPRIDYMGYARAINPNVQAGKAWSWRMSSPMLLASAVQQHGWSFLPNQVLPPLLANTAVGAVLYTAYLQTLSLIHEPNSMSTKRVFPPPSFGTCFSAGFLAGSIQSVLAAPLDALQVRFQSSEMRDGKYRNMWHYGLRKTQEIGARGVFAGWSLSLLRDSFGAGVFFATFETVKSQAFYSFVSHYYGSWTQLSARQRESISIQQSQGSNTRPEISPHYMVEPTFLLLAGVAASVAQAIIQHPLSRIQEIHYGRLEYIDNHTHTTPGQKKIRTLKLYAAAYRKTLKHVFALARRDGGLRPWLFRHFFSNTIRQVPSTSAGLIVFEVLRRKWGLDDEAVRIPKDGYEILLT</sequence>
<evidence type="ECO:0000256" key="5">
    <source>
        <dbReference type="ARBA" id="ARBA00022737"/>
    </source>
</evidence>
<dbReference type="InterPro" id="IPR050567">
    <property type="entry name" value="Mitochondrial_Carrier"/>
</dbReference>
<dbReference type="EMBL" id="CP099420">
    <property type="protein sequence ID" value="USW50592.1"/>
    <property type="molecule type" value="Genomic_DNA"/>
</dbReference>
<organism evidence="13 14">
    <name type="scientific">Septoria linicola</name>
    <dbReference type="NCBI Taxonomy" id="215465"/>
    <lineage>
        <taxon>Eukaryota</taxon>
        <taxon>Fungi</taxon>
        <taxon>Dikarya</taxon>
        <taxon>Ascomycota</taxon>
        <taxon>Pezizomycotina</taxon>
        <taxon>Dothideomycetes</taxon>
        <taxon>Dothideomycetidae</taxon>
        <taxon>Mycosphaerellales</taxon>
        <taxon>Mycosphaerellaceae</taxon>
        <taxon>Septoria</taxon>
    </lineage>
</organism>
<evidence type="ECO:0000256" key="3">
    <source>
        <dbReference type="ARBA" id="ARBA00022448"/>
    </source>
</evidence>
<evidence type="ECO:0000256" key="7">
    <source>
        <dbReference type="ARBA" id="ARBA00022989"/>
    </source>
</evidence>
<dbReference type="GO" id="GO:0031966">
    <property type="term" value="C:mitochondrial membrane"/>
    <property type="evidence" value="ECO:0007669"/>
    <property type="project" value="UniProtKB-SubCell"/>
</dbReference>
<protein>
    <submittedName>
        <fullName evidence="13">Mitochondrial carrier domain superfamily</fullName>
    </submittedName>
</protein>
<keyword evidence="8" id="KW-0496">Mitochondrion</keyword>
<keyword evidence="7" id="KW-1133">Transmembrane helix</keyword>
<comment type="similarity">
    <text evidence="2 11">Belongs to the mitochondrial carrier (TC 2.A.29) family.</text>
</comment>
<feature type="repeat" description="Solcar" evidence="10">
    <location>
        <begin position="155"/>
        <end position="242"/>
    </location>
</feature>
<keyword evidence="14" id="KW-1185">Reference proteome</keyword>
<evidence type="ECO:0000256" key="2">
    <source>
        <dbReference type="ARBA" id="ARBA00006375"/>
    </source>
</evidence>
<evidence type="ECO:0000256" key="10">
    <source>
        <dbReference type="PROSITE-ProRule" id="PRU00282"/>
    </source>
</evidence>
<keyword evidence="3 11" id="KW-0813">Transport</keyword>
<dbReference type="AlphaFoldDB" id="A0A9Q9AR79"/>
<dbReference type="PROSITE" id="PS50920">
    <property type="entry name" value="SOLCAR"/>
    <property type="match status" value="1"/>
</dbReference>
<keyword evidence="4 10" id="KW-0812">Transmembrane</keyword>
<feature type="region of interest" description="Disordered" evidence="12">
    <location>
        <begin position="1"/>
        <end position="37"/>
    </location>
</feature>
<dbReference type="InterPro" id="IPR023395">
    <property type="entry name" value="MCP_dom_sf"/>
</dbReference>
<evidence type="ECO:0000256" key="9">
    <source>
        <dbReference type="ARBA" id="ARBA00023136"/>
    </source>
</evidence>
<name>A0A9Q9AR79_9PEZI</name>
<dbReference type="OrthoDB" id="3364892at2759"/>
<evidence type="ECO:0000256" key="4">
    <source>
        <dbReference type="ARBA" id="ARBA00022692"/>
    </source>
</evidence>